<dbReference type="EMBL" id="UINC01212026">
    <property type="protein sequence ID" value="SVE36169.1"/>
    <property type="molecule type" value="Genomic_DNA"/>
</dbReference>
<evidence type="ECO:0000259" key="2">
    <source>
        <dbReference type="Pfam" id="PF00109"/>
    </source>
</evidence>
<reference evidence="3" key="1">
    <citation type="submission" date="2018-05" db="EMBL/GenBank/DDBJ databases">
        <authorList>
            <person name="Lanie J.A."/>
            <person name="Ng W.-L."/>
            <person name="Kazmierczak K.M."/>
            <person name="Andrzejewski T.M."/>
            <person name="Davidsen T.M."/>
            <person name="Wayne K.J."/>
            <person name="Tettelin H."/>
            <person name="Glass J.I."/>
            <person name="Rusch D."/>
            <person name="Podicherti R."/>
            <person name="Tsui H.-C.T."/>
            <person name="Winkler M.E."/>
        </authorList>
    </citation>
    <scope>NUCLEOTIDE SEQUENCE</scope>
</reference>
<dbReference type="PANTHER" id="PTHR11712:SF336">
    <property type="entry name" value="3-OXOACYL-[ACYL-CARRIER-PROTEIN] SYNTHASE, MITOCHONDRIAL"/>
    <property type="match status" value="1"/>
</dbReference>
<dbReference type="InterPro" id="IPR014030">
    <property type="entry name" value="Ketoacyl_synth_N"/>
</dbReference>
<accession>A0A383CVW9</accession>
<feature type="domain" description="Beta-ketoacyl synthase-like N-terminal" evidence="2">
    <location>
        <begin position="1"/>
        <end position="98"/>
    </location>
</feature>
<name>A0A383CVW9_9ZZZZ</name>
<dbReference type="InterPro" id="IPR016039">
    <property type="entry name" value="Thiolase-like"/>
</dbReference>
<dbReference type="PANTHER" id="PTHR11712">
    <property type="entry name" value="POLYKETIDE SYNTHASE-RELATED"/>
    <property type="match status" value="1"/>
</dbReference>
<gene>
    <name evidence="3" type="ORF">METZ01_LOCUS489023</name>
</gene>
<feature type="non-terminal residue" evidence="3">
    <location>
        <position position="103"/>
    </location>
</feature>
<organism evidence="3">
    <name type="scientific">marine metagenome</name>
    <dbReference type="NCBI Taxonomy" id="408172"/>
    <lineage>
        <taxon>unclassified sequences</taxon>
        <taxon>metagenomes</taxon>
        <taxon>ecological metagenomes</taxon>
    </lineage>
</organism>
<dbReference type="SUPFAM" id="SSF53901">
    <property type="entry name" value="Thiolase-like"/>
    <property type="match status" value="1"/>
</dbReference>
<dbReference type="GO" id="GO:0004315">
    <property type="term" value="F:3-oxoacyl-[acyl-carrier-protein] synthase activity"/>
    <property type="evidence" value="ECO:0007669"/>
    <property type="project" value="TreeGrafter"/>
</dbReference>
<protein>
    <recommendedName>
        <fullName evidence="2">Beta-ketoacyl synthase-like N-terminal domain-containing protein</fullName>
    </recommendedName>
</protein>
<keyword evidence="1" id="KW-0808">Transferase</keyword>
<dbReference type="Pfam" id="PF00109">
    <property type="entry name" value="ketoacyl-synt"/>
    <property type="match status" value="1"/>
</dbReference>
<sequence>MRRVVITGLGLLTSIGEGVEETWNNLLSTKSGIQKITSFEVDNLPCKIAGFISNDENSPNYFNIDKYIKKKDINRNDRFIQYGIIAANFAIKDSGIDNLSDQQ</sequence>
<dbReference type="GO" id="GO:0006633">
    <property type="term" value="P:fatty acid biosynthetic process"/>
    <property type="evidence" value="ECO:0007669"/>
    <property type="project" value="TreeGrafter"/>
</dbReference>
<proteinExistence type="predicted"/>
<evidence type="ECO:0000313" key="3">
    <source>
        <dbReference type="EMBL" id="SVE36169.1"/>
    </source>
</evidence>
<dbReference type="InterPro" id="IPR000794">
    <property type="entry name" value="Beta-ketoacyl_synthase"/>
</dbReference>
<evidence type="ECO:0000256" key="1">
    <source>
        <dbReference type="ARBA" id="ARBA00022679"/>
    </source>
</evidence>
<dbReference type="Gene3D" id="3.40.47.10">
    <property type="match status" value="1"/>
</dbReference>
<dbReference type="AlphaFoldDB" id="A0A383CVW9"/>